<dbReference type="Gene3D" id="3.40.50.1000">
    <property type="entry name" value="HAD superfamily/HAD-like"/>
    <property type="match status" value="1"/>
</dbReference>
<gene>
    <name evidence="1" type="ORF">M1E25_18550</name>
</gene>
<reference evidence="1" key="1">
    <citation type="journal article" date="2023" name="Int. J. Syst. Evol. Microbiol.">
        <title>Streptomyces meridianus sp. nov. isolated from brackish water of the Tagus estuary in Alcochete, Portugal.</title>
        <authorList>
            <person name="Santos J.D.N."/>
            <person name="Klimek D."/>
            <person name="Calusinska M."/>
            <person name="Lobo Da Cunha A."/>
            <person name="Catita J."/>
            <person name="Goncalves H."/>
            <person name="Gonzalez I."/>
            <person name="Reyes F."/>
            <person name="Lage O.M."/>
        </authorList>
    </citation>
    <scope>NUCLEOTIDE SEQUENCE</scope>
    <source>
        <strain evidence="1">MTZ3.1</strain>
    </source>
</reference>
<keyword evidence="2" id="KW-1185">Reference proteome</keyword>
<dbReference type="CDD" id="cd01427">
    <property type="entry name" value="HAD_like"/>
    <property type="match status" value="1"/>
</dbReference>
<dbReference type="Pfam" id="PF12710">
    <property type="entry name" value="HAD"/>
    <property type="match status" value="1"/>
</dbReference>
<evidence type="ECO:0000313" key="1">
    <source>
        <dbReference type="EMBL" id="MCM2579323.1"/>
    </source>
</evidence>
<evidence type="ECO:0000313" key="2">
    <source>
        <dbReference type="Proteomes" id="UP001167160"/>
    </source>
</evidence>
<dbReference type="SUPFAM" id="SSF56784">
    <property type="entry name" value="HAD-like"/>
    <property type="match status" value="1"/>
</dbReference>
<dbReference type="Proteomes" id="UP001167160">
    <property type="component" value="Unassembled WGS sequence"/>
</dbReference>
<accession>A0ABT0X9W7</accession>
<comment type="caution">
    <text evidence="1">The sequence shown here is derived from an EMBL/GenBank/DDBJ whole genome shotgun (WGS) entry which is preliminary data.</text>
</comment>
<proteinExistence type="predicted"/>
<dbReference type="RefSeq" id="WP_251417010.1">
    <property type="nucleotide sequence ID" value="NZ_JAMQGM010000039.1"/>
</dbReference>
<sequence>MDRVAVFDNDGTLWVEKPAPVQTAFVLRKLAARVRTDPSPADKWPGRAIVDGDESFLHALDAQDPDAVTSMVEAIGSAWEGSTLEEYEAEVARYLATWRHERFGLSYAGLVYQPMLELFDYLRTYGWRLFVCSGGGRDFMRVICEDTWGLPRENVIGSAPEFTYEDGTLVRRAVLHGPVAIGPGKPECVLARTGRLPCFAAGNDDVDVELLRSARFALLLVHDDEVREYAYADGAERARATAGSSGWTTVSVKNDWKTVLKGTAR</sequence>
<organism evidence="1 2">
    <name type="scientific">Streptomyces meridianus</name>
    <dbReference type="NCBI Taxonomy" id="2938945"/>
    <lineage>
        <taxon>Bacteria</taxon>
        <taxon>Bacillati</taxon>
        <taxon>Actinomycetota</taxon>
        <taxon>Actinomycetes</taxon>
        <taxon>Kitasatosporales</taxon>
        <taxon>Streptomycetaceae</taxon>
        <taxon>Streptomyces</taxon>
    </lineage>
</organism>
<name>A0ABT0X9W7_9ACTN</name>
<dbReference type="InterPro" id="IPR023214">
    <property type="entry name" value="HAD_sf"/>
</dbReference>
<dbReference type="EMBL" id="JAMQGM010000039">
    <property type="protein sequence ID" value="MCM2579323.1"/>
    <property type="molecule type" value="Genomic_DNA"/>
</dbReference>
<protein>
    <submittedName>
        <fullName evidence="1">Haloacid dehalogenase-like hydrolase</fullName>
    </submittedName>
</protein>
<dbReference type="InterPro" id="IPR036412">
    <property type="entry name" value="HAD-like_sf"/>
</dbReference>